<comment type="subcellular location">
    <subcellularLocation>
        <location evidence="1">Secreted</location>
    </subcellularLocation>
</comment>
<comment type="caution">
    <text evidence="5">The sequence shown here is derived from an EMBL/GenBank/DDBJ whole genome shotgun (WGS) entry which is preliminary data.</text>
</comment>
<name>A0A9J6EHR3_RHIMP</name>
<evidence type="ECO:0000313" key="6">
    <source>
        <dbReference type="Proteomes" id="UP000821866"/>
    </source>
</evidence>
<dbReference type="GO" id="GO:0004601">
    <property type="term" value="F:peroxidase activity"/>
    <property type="evidence" value="ECO:0007669"/>
    <property type="project" value="UniProtKB-KW"/>
</dbReference>
<dbReference type="PANTHER" id="PTHR11475:SF4">
    <property type="entry name" value="CHORION PEROXIDASE"/>
    <property type="match status" value="1"/>
</dbReference>
<proteinExistence type="predicted"/>
<dbReference type="SUPFAM" id="SSF48113">
    <property type="entry name" value="Heme-dependent peroxidases"/>
    <property type="match status" value="1"/>
</dbReference>
<dbReference type="AlphaFoldDB" id="A0A9J6EHR3"/>
<dbReference type="PROSITE" id="PS50292">
    <property type="entry name" value="PEROXIDASE_3"/>
    <property type="match status" value="1"/>
</dbReference>
<keyword evidence="4" id="KW-0325">Glycoprotein</keyword>
<reference evidence="5" key="2">
    <citation type="submission" date="2021-09" db="EMBL/GenBank/DDBJ databases">
        <authorList>
            <person name="Jia N."/>
            <person name="Wang J."/>
            <person name="Shi W."/>
            <person name="Du L."/>
            <person name="Sun Y."/>
            <person name="Zhan W."/>
            <person name="Jiang J."/>
            <person name="Wang Q."/>
            <person name="Zhang B."/>
            <person name="Ji P."/>
            <person name="Sakyi L.B."/>
            <person name="Cui X."/>
            <person name="Yuan T."/>
            <person name="Jiang B."/>
            <person name="Yang W."/>
            <person name="Lam T.T.-Y."/>
            <person name="Chang Q."/>
            <person name="Ding S."/>
            <person name="Wang X."/>
            <person name="Zhu J."/>
            <person name="Ruan X."/>
            <person name="Zhao L."/>
            <person name="Wei J."/>
            <person name="Que T."/>
            <person name="Du C."/>
            <person name="Cheng J."/>
            <person name="Dai P."/>
            <person name="Han X."/>
            <person name="Huang E."/>
            <person name="Gao Y."/>
            <person name="Liu J."/>
            <person name="Shao H."/>
            <person name="Ye R."/>
            <person name="Li L."/>
            <person name="Wei W."/>
            <person name="Wang X."/>
            <person name="Wang C."/>
            <person name="Huo Q."/>
            <person name="Li W."/>
            <person name="Guo W."/>
            <person name="Chen H."/>
            <person name="Chen S."/>
            <person name="Zhou L."/>
            <person name="Zhou L."/>
            <person name="Ni X."/>
            <person name="Tian J."/>
            <person name="Zhou Y."/>
            <person name="Sheng Y."/>
            <person name="Liu T."/>
            <person name="Pan Y."/>
            <person name="Xia L."/>
            <person name="Li J."/>
            <person name="Zhao F."/>
            <person name="Cao W."/>
        </authorList>
    </citation>
    <scope>NUCLEOTIDE SEQUENCE</scope>
    <source>
        <strain evidence="5">Rmic-2018</strain>
        <tissue evidence="5">Larvae</tissue>
    </source>
</reference>
<protein>
    <submittedName>
        <fullName evidence="5">Uncharacterized protein</fullName>
    </submittedName>
</protein>
<dbReference type="GO" id="GO:0006979">
    <property type="term" value="P:response to oxidative stress"/>
    <property type="evidence" value="ECO:0007669"/>
    <property type="project" value="InterPro"/>
</dbReference>
<keyword evidence="3" id="KW-0560">Oxidoreductase</keyword>
<dbReference type="EMBL" id="JABSTU010000004">
    <property type="protein sequence ID" value="KAH8033934.1"/>
    <property type="molecule type" value="Genomic_DNA"/>
</dbReference>
<evidence type="ECO:0000256" key="3">
    <source>
        <dbReference type="ARBA" id="ARBA00022559"/>
    </source>
</evidence>
<dbReference type="VEuPathDB" id="VectorBase:LOC119160735"/>
<reference evidence="5" key="1">
    <citation type="journal article" date="2020" name="Cell">
        <title>Large-Scale Comparative Analyses of Tick Genomes Elucidate Their Genetic Diversity and Vector Capacities.</title>
        <authorList>
            <consortium name="Tick Genome and Microbiome Consortium (TIGMIC)"/>
            <person name="Jia N."/>
            <person name="Wang J."/>
            <person name="Shi W."/>
            <person name="Du L."/>
            <person name="Sun Y."/>
            <person name="Zhan W."/>
            <person name="Jiang J.F."/>
            <person name="Wang Q."/>
            <person name="Zhang B."/>
            <person name="Ji P."/>
            <person name="Bell-Sakyi L."/>
            <person name="Cui X.M."/>
            <person name="Yuan T.T."/>
            <person name="Jiang B.G."/>
            <person name="Yang W.F."/>
            <person name="Lam T.T."/>
            <person name="Chang Q.C."/>
            <person name="Ding S.J."/>
            <person name="Wang X.J."/>
            <person name="Zhu J.G."/>
            <person name="Ruan X.D."/>
            <person name="Zhao L."/>
            <person name="Wei J.T."/>
            <person name="Ye R.Z."/>
            <person name="Que T.C."/>
            <person name="Du C.H."/>
            <person name="Zhou Y.H."/>
            <person name="Cheng J.X."/>
            <person name="Dai P.F."/>
            <person name="Guo W.B."/>
            <person name="Han X.H."/>
            <person name="Huang E.J."/>
            <person name="Li L.F."/>
            <person name="Wei W."/>
            <person name="Gao Y.C."/>
            <person name="Liu J.Z."/>
            <person name="Shao H.Z."/>
            <person name="Wang X."/>
            <person name="Wang C.C."/>
            <person name="Yang T.C."/>
            <person name="Huo Q.B."/>
            <person name="Li W."/>
            <person name="Chen H.Y."/>
            <person name="Chen S.E."/>
            <person name="Zhou L.G."/>
            <person name="Ni X.B."/>
            <person name="Tian J.H."/>
            <person name="Sheng Y."/>
            <person name="Liu T."/>
            <person name="Pan Y.S."/>
            <person name="Xia L.Y."/>
            <person name="Li J."/>
            <person name="Zhao F."/>
            <person name="Cao W.C."/>
        </authorList>
    </citation>
    <scope>NUCLEOTIDE SEQUENCE</scope>
    <source>
        <strain evidence="5">Rmic-2018</strain>
    </source>
</reference>
<dbReference type="InterPro" id="IPR019791">
    <property type="entry name" value="Haem_peroxidase_animal"/>
</dbReference>
<evidence type="ECO:0000313" key="5">
    <source>
        <dbReference type="EMBL" id="KAH8033934.1"/>
    </source>
</evidence>
<accession>A0A9J6EHR3</accession>
<evidence type="ECO:0000256" key="4">
    <source>
        <dbReference type="ARBA" id="ARBA00023180"/>
    </source>
</evidence>
<dbReference type="GO" id="GO:0005576">
    <property type="term" value="C:extracellular region"/>
    <property type="evidence" value="ECO:0007669"/>
    <property type="project" value="UniProtKB-SubCell"/>
</dbReference>
<gene>
    <name evidence="5" type="ORF">HPB51_017632</name>
</gene>
<evidence type="ECO:0000256" key="2">
    <source>
        <dbReference type="ARBA" id="ARBA00022525"/>
    </source>
</evidence>
<keyword evidence="3" id="KW-0575">Peroxidase</keyword>
<dbReference type="PANTHER" id="PTHR11475">
    <property type="entry name" value="OXIDASE/PEROXIDASE"/>
    <property type="match status" value="1"/>
</dbReference>
<dbReference type="Gene3D" id="1.10.640.10">
    <property type="entry name" value="Haem peroxidase domain superfamily, animal type"/>
    <property type="match status" value="1"/>
</dbReference>
<dbReference type="GO" id="GO:0020037">
    <property type="term" value="F:heme binding"/>
    <property type="evidence" value="ECO:0007669"/>
    <property type="project" value="InterPro"/>
</dbReference>
<dbReference type="InterPro" id="IPR037120">
    <property type="entry name" value="Haem_peroxidase_sf_animal"/>
</dbReference>
<dbReference type="InterPro" id="IPR010255">
    <property type="entry name" value="Haem_peroxidase_sf"/>
</dbReference>
<dbReference type="Pfam" id="PF03098">
    <property type="entry name" value="An_peroxidase"/>
    <property type="match status" value="1"/>
</dbReference>
<evidence type="ECO:0000256" key="1">
    <source>
        <dbReference type="ARBA" id="ARBA00004613"/>
    </source>
</evidence>
<sequence>MPDADVPNQQHTLMLMQFGQFIDHDLTLTGVTRFSNGSAITCCDPQLAANPTRRHFACMQIDIAPDDQFYGQFQQNCLEFVRSVAAPRPKCKFERISDVEKCERLYYIYKKYKKSWLILYL</sequence>
<keyword evidence="2" id="KW-0964">Secreted</keyword>
<organism evidence="5 6">
    <name type="scientific">Rhipicephalus microplus</name>
    <name type="common">Cattle tick</name>
    <name type="synonym">Boophilus microplus</name>
    <dbReference type="NCBI Taxonomy" id="6941"/>
    <lineage>
        <taxon>Eukaryota</taxon>
        <taxon>Metazoa</taxon>
        <taxon>Ecdysozoa</taxon>
        <taxon>Arthropoda</taxon>
        <taxon>Chelicerata</taxon>
        <taxon>Arachnida</taxon>
        <taxon>Acari</taxon>
        <taxon>Parasitiformes</taxon>
        <taxon>Ixodida</taxon>
        <taxon>Ixodoidea</taxon>
        <taxon>Ixodidae</taxon>
        <taxon>Rhipicephalinae</taxon>
        <taxon>Rhipicephalus</taxon>
        <taxon>Boophilus</taxon>
    </lineage>
</organism>
<dbReference type="Proteomes" id="UP000821866">
    <property type="component" value="Chromosome 2"/>
</dbReference>
<keyword evidence="6" id="KW-1185">Reference proteome</keyword>